<dbReference type="InterPro" id="IPR013328">
    <property type="entry name" value="6PGD_dom2"/>
</dbReference>
<dbReference type="SUPFAM" id="SSF48179">
    <property type="entry name" value="6-phosphogluconate dehydrogenase C-terminal domain-like"/>
    <property type="match status" value="1"/>
</dbReference>
<evidence type="ECO:0000313" key="13">
    <source>
        <dbReference type="Proteomes" id="UP001501081"/>
    </source>
</evidence>
<evidence type="ECO:0000256" key="7">
    <source>
        <dbReference type="ARBA" id="ARBA00032024"/>
    </source>
</evidence>
<sequence>MSIMENKNITVIGTGGVGGYFGFKLCQYIKNLPAYSITLVARGLTYEAIKENGLTLISPENPGAPVRPDRIIESLEEVEPSDLILICVKEYDLEKVCLAIRNKISSNTIVIALMNGADIYERVRKVINTGTYLPCCIYVASHIKEKGIIEHKGPTGKIIIGRDPENKQADINWVIDLFRNSGADIILKENSFVDIWTKFVFISSFGLVSARYNKSIGQVCGDASLRERTVRIMEEIQLIASELKVGLPTDIVSLTLEKARSFPYDTPTSLQLDINSKKGDNELELFAGAIIGYGKKLGIETNETSQIYSEIRRDVLQILSKDLNH</sequence>
<proteinExistence type="inferred from homology"/>
<evidence type="ECO:0000256" key="5">
    <source>
        <dbReference type="ARBA" id="ARBA00022857"/>
    </source>
</evidence>
<dbReference type="InterPro" id="IPR003710">
    <property type="entry name" value="ApbA"/>
</dbReference>
<gene>
    <name evidence="12" type="ORF">GCM10022246_17610</name>
</gene>
<evidence type="ECO:0000259" key="11">
    <source>
        <dbReference type="Pfam" id="PF08546"/>
    </source>
</evidence>
<dbReference type="PANTHER" id="PTHR21708">
    <property type="entry name" value="PROBABLE 2-DEHYDROPANTOATE 2-REDUCTASE"/>
    <property type="match status" value="1"/>
</dbReference>
<dbReference type="EMBL" id="BAABAK010000009">
    <property type="protein sequence ID" value="GAA3964995.1"/>
    <property type="molecule type" value="Genomic_DNA"/>
</dbReference>
<comment type="catalytic activity">
    <reaction evidence="8 9">
        <text>(R)-pantoate + NADP(+) = 2-dehydropantoate + NADPH + H(+)</text>
        <dbReference type="Rhea" id="RHEA:16233"/>
        <dbReference type="ChEBI" id="CHEBI:11561"/>
        <dbReference type="ChEBI" id="CHEBI:15378"/>
        <dbReference type="ChEBI" id="CHEBI:15980"/>
        <dbReference type="ChEBI" id="CHEBI:57783"/>
        <dbReference type="ChEBI" id="CHEBI:58349"/>
        <dbReference type="EC" id="1.1.1.169"/>
    </reaction>
</comment>
<name>A0ABP7PG25_9SPHI</name>
<evidence type="ECO:0000256" key="4">
    <source>
        <dbReference type="ARBA" id="ARBA00019465"/>
    </source>
</evidence>
<dbReference type="SUPFAM" id="SSF51735">
    <property type="entry name" value="NAD(P)-binding Rossmann-fold domains"/>
    <property type="match status" value="1"/>
</dbReference>
<dbReference type="InterPro" id="IPR008927">
    <property type="entry name" value="6-PGluconate_DH-like_C_sf"/>
</dbReference>
<reference evidence="13" key="1">
    <citation type="journal article" date="2019" name="Int. J. Syst. Evol. Microbiol.">
        <title>The Global Catalogue of Microorganisms (GCM) 10K type strain sequencing project: providing services to taxonomists for standard genome sequencing and annotation.</title>
        <authorList>
            <consortium name="The Broad Institute Genomics Platform"/>
            <consortium name="The Broad Institute Genome Sequencing Center for Infectious Disease"/>
            <person name="Wu L."/>
            <person name="Ma J."/>
        </authorList>
    </citation>
    <scope>NUCLEOTIDE SEQUENCE [LARGE SCALE GENOMIC DNA]</scope>
    <source>
        <strain evidence="13">JCM 17338</strain>
    </source>
</reference>
<keyword evidence="9" id="KW-0566">Pantothenate biosynthesis</keyword>
<evidence type="ECO:0000256" key="8">
    <source>
        <dbReference type="ARBA" id="ARBA00048793"/>
    </source>
</evidence>
<dbReference type="Pfam" id="PF08546">
    <property type="entry name" value="ApbA_C"/>
    <property type="match status" value="1"/>
</dbReference>
<accession>A0ABP7PG25</accession>
<keyword evidence="6 9" id="KW-0560">Oxidoreductase</keyword>
<dbReference type="EC" id="1.1.1.169" evidence="3 9"/>
<evidence type="ECO:0000256" key="6">
    <source>
        <dbReference type="ARBA" id="ARBA00023002"/>
    </source>
</evidence>
<dbReference type="Pfam" id="PF02558">
    <property type="entry name" value="ApbA"/>
    <property type="match status" value="1"/>
</dbReference>
<dbReference type="NCBIfam" id="TIGR00745">
    <property type="entry name" value="apbA_panE"/>
    <property type="match status" value="1"/>
</dbReference>
<comment type="pathway">
    <text evidence="1 9">Cofactor biosynthesis; (R)-pantothenate biosynthesis; (R)-pantoate from 3-methyl-2-oxobutanoate: step 2/2.</text>
</comment>
<evidence type="ECO:0000256" key="1">
    <source>
        <dbReference type="ARBA" id="ARBA00004994"/>
    </source>
</evidence>
<dbReference type="Gene3D" id="1.10.1040.10">
    <property type="entry name" value="N-(1-d-carboxylethyl)-l-norvaline Dehydrogenase, domain 2"/>
    <property type="match status" value="1"/>
</dbReference>
<dbReference type="PANTHER" id="PTHR21708:SF26">
    <property type="entry name" value="2-DEHYDROPANTOATE 2-REDUCTASE"/>
    <property type="match status" value="1"/>
</dbReference>
<evidence type="ECO:0000256" key="2">
    <source>
        <dbReference type="ARBA" id="ARBA00007870"/>
    </source>
</evidence>
<protein>
    <recommendedName>
        <fullName evidence="4 9">2-dehydropantoate 2-reductase</fullName>
        <ecNumber evidence="3 9">1.1.1.169</ecNumber>
    </recommendedName>
    <alternativeName>
        <fullName evidence="7 9">Ketopantoate reductase</fullName>
    </alternativeName>
</protein>
<organism evidence="12 13">
    <name type="scientific">Pedobacter ginsengiterrae</name>
    <dbReference type="NCBI Taxonomy" id="871696"/>
    <lineage>
        <taxon>Bacteria</taxon>
        <taxon>Pseudomonadati</taxon>
        <taxon>Bacteroidota</taxon>
        <taxon>Sphingobacteriia</taxon>
        <taxon>Sphingobacteriales</taxon>
        <taxon>Sphingobacteriaceae</taxon>
        <taxon>Pedobacter</taxon>
    </lineage>
</organism>
<keyword evidence="13" id="KW-1185">Reference proteome</keyword>
<comment type="caution">
    <text evidence="12">The sequence shown here is derived from an EMBL/GenBank/DDBJ whole genome shotgun (WGS) entry which is preliminary data.</text>
</comment>
<dbReference type="InterPro" id="IPR036291">
    <property type="entry name" value="NAD(P)-bd_dom_sf"/>
</dbReference>
<dbReference type="Proteomes" id="UP001501081">
    <property type="component" value="Unassembled WGS sequence"/>
</dbReference>
<dbReference type="InterPro" id="IPR051402">
    <property type="entry name" value="KPR-Related"/>
</dbReference>
<evidence type="ECO:0000313" key="12">
    <source>
        <dbReference type="EMBL" id="GAA3964995.1"/>
    </source>
</evidence>
<evidence type="ECO:0000256" key="9">
    <source>
        <dbReference type="RuleBase" id="RU362068"/>
    </source>
</evidence>
<comment type="similarity">
    <text evidence="2 9">Belongs to the ketopantoate reductase family.</text>
</comment>
<comment type="function">
    <text evidence="9">Catalyzes the NADPH-dependent reduction of ketopantoate into pantoic acid.</text>
</comment>
<evidence type="ECO:0000256" key="3">
    <source>
        <dbReference type="ARBA" id="ARBA00013014"/>
    </source>
</evidence>
<keyword evidence="5 9" id="KW-0521">NADP</keyword>
<feature type="domain" description="Ketopantoate reductase N-terminal" evidence="10">
    <location>
        <begin position="9"/>
        <end position="162"/>
    </location>
</feature>
<dbReference type="InterPro" id="IPR013332">
    <property type="entry name" value="KPR_N"/>
</dbReference>
<dbReference type="InterPro" id="IPR013752">
    <property type="entry name" value="KPA_reductase"/>
</dbReference>
<feature type="domain" description="Ketopantoate reductase C-terminal" evidence="11">
    <location>
        <begin position="194"/>
        <end position="312"/>
    </location>
</feature>
<evidence type="ECO:0000259" key="10">
    <source>
        <dbReference type="Pfam" id="PF02558"/>
    </source>
</evidence>
<dbReference type="Gene3D" id="3.40.50.720">
    <property type="entry name" value="NAD(P)-binding Rossmann-like Domain"/>
    <property type="match status" value="1"/>
</dbReference>